<evidence type="ECO:0000256" key="1">
    <source>
        <dbReference type="ARBA" id="ARBA00004496"/>
    </source>
</evidence>
<dbReference type="STRING" id="187868.SAMN05192589_103228"/>
<evidence type="ECO:0000256" key="2">
    <source>
        <dbReference type="ARBA" id="ARBA00022490"/>
    </source>
</evidence>
<sequence length="462" mass="47973">MRPLPNAIPARLSQVRPSALQAAKLAAAQAEKPAVGTSESPLAGLLKPRPKLDSASSSLPPRVQIKLSNGSKISLNDALKLLATAAKPGAPAAAGAAPGRISAAAVMQSAKPTSLLTSGGAAATVLPQARPPLPMPMPMPQPNALHAGLQTQAAPPPQAPPEEPVLAMPWMGHPQQPQAAPPMAFHPGFQAPPQTAHQPHPAHQPQNPPFTGFASLFPGGPQPAFAPVLQQPQHGLQAAPGNSPWPPAEHAVGLASMLPGATTAGPAPSQAVHEAPQIWNPAGPPTPHVDPFGDKRLSSSAVPPTAKFQHNVALFAEYAGEHLQGNKTWATSVTYLNAEQRQQYKLTVKDGKIFDAEGKPFDTRNGKTACFGGGAGKAIFVMDHDGNLYASNYHAPGKFHHSSFLAGQPVAGAGEITVHNGEIQSLTRNSGHYRPSAAQLEQVAHSLSSQGLSNFVLDQKIQ</sequence>
<evidence type="ECO:0000256" key="3">
    <source>
        <dbReference type="SAM" id="MobiDB-lite"/>
    </source>
</evidence>
<keyword evidence="2" id="KW-0963">Cytoplasm</keyword>
<accession>A0A1G6PFA6</accession>
<comment type="subcellular location">
    <subcellularLocation>
        <location evidence="1">Cytoplasm</location>
    </subcellularLocation>
</comment>
<dbReference type="PANTHER" id="PTHR31250:SF27">
    <property type="entry name" value="IQ DOMAIN-CONTAINING PROTEIN IQM5"/>
    <property type="match status" value="1"/>
</dbReference>
<protein>
    <submittedName>
        <fullName evidence="4">Uncharacterized protein</fullName>
    </submittedName>
</protein>
<dbReference type="InterPro" id="IPR044159">
    <property type="entry name" value="IQM"/>
</dbReference>
<evidence type="ECO:0000313" key="4">
    <source>
        <dbReference type="EMBL" id="SDC78932.1"/>
    </source>
</evidence>
<dbReference type="EMBL" id="FMZC01000003">
    <property type="protein sequence ID" value="SDC78932.1"/>
    <property type="molecule type" value="Genomic_DNA"/>
</dbReference>
<reference evidence="4 5" key="1">
    <citation type="submission" date="2016-10" db="EMBL/GenBank/DDBJ databases">
        <authorList>
            <person name="de Groot N.N."/>
        </authorList>
    </citation>
    <scope>NUCLEOTIDE SEQUENCE [LARGE SCALE GENOMIC DNA]</scope>
    <source>
        <strain evidence="4 5">DSM 16619</strain>
    </source>
</reference>
<gene>
    <name evidence="4" type="ORF">SAMN05192589_103228</name>
</gene>
<proteinExistence type="predicted"/>
<dbReference type="AlphaFoldDB" id="A0A1G6PFA6"/>
<dbReference type="Proteomes" id="UP000198781">
    <property type="component" value="Unassembled WGS sequence"/>
</dbReference>
<name>A0A1G6PFA6_9BURK</name>
<keyword evidence="5" id="KW-1185">Reference proteome</keyword>
<feature type="region of interest" description="Disordered" evidence="3">
    <location>
        <begin position="30"/>
        <end position="59"/>
    </location>
</feature>
<dbReference type="GO" id="GO:0005737">
    <property type="term" value="C:cytoplasm"/>
    <property type="evidence" value="ECO:0007669"/>
    <property type="project" value="UniProtKB-SubCell"/>
</dbReference>
<organism evidence="4 5">
    <name type="scientific">Paracidovorax valerianellae</name>
    <dbReference type="NCBI Taxonomy" id="187868"/>
    <lineage>
        <taxon>Bacteria</taxon>
        <taxon>Pseudomonadati</taxon>
        <taxon>Pseudomonadota</taxon>
        <taxon>Betaproteobacteria</taxon>
        <taxon>Burkholderiales</taxon>
        <taxon>Comamonadaceae</taxon>
        <taxon>Paracidovorax</taxon>
    </lineage>
</organism>
<dbReference type="RefSeq" id="WP_175537678.1">
    <property type="nucleotide sequence ID" value="NZ_FMZC01000003.1"/>
</dbReference>
<evidence type="ECO:0000313" key="5">
    <source>
        <dbReference type="Proteomes" id="UP000198781"/>
    </source>
</evidence>
<dbReference type="PANTHER" id="PTHR31250">
    <property type="entry name" value="IQ DOMAIN-CONTAINING PROTEIN IQM3"/>
    <property type="match status" value="1"/>
</dbReference>
<feature type="region of interest" description="Disordered" evidence="3">
    <location>
        <begin position="262"/>
        <end position="300"/>
    </location>
</feature>